<protein>
    <submittedName>
        <fullName evidence="2">Uncharacterized protein</fullName>
    </submittedName>
</protein>
<keyword evidence="3" id="KW-1185">Reference proteome</keyword>
<evidence type="ECO:0000256" key="1">
    <source>
        <dbReference type="SAM" id="Phobius"/>
    </source>
</evidence>
<organism evidence="2 3">
    <name type="scientific">Maridesulfovibrio hydrothermalis AM13 = DSM 14728</name>
    <dbReference type="NCBI Taxonomy" id="1121451"/>
    <lineage>
        <taxon>Bacteria</taxon>
        <taxon>Pseudomonadati</taxon>
        <taxon>Thermodesulfobacteriota</taxon>
        <taxon>Desulfovibrionia</taxon>
        <taxon>Desulfovibrionales</taxon>
        <taxon>Desulfovibrionaceae</taxon>
        <taxon>Maridesulfovibrio</taxon>
    </lineage>
</organism>
<feature type="transmembrane region" description="Helical" evidence="1">
    <location>
        <begin position="275"/>
        <end position="296"/>
    </location>
</feature>
<keyword evidence="1" id="KW-0812">Transmembrane</keyword>
<feature type="transmembrane region" description="Helical" evidence="1">
    <location>
        <begin position="184"/>
        <end position="204"/>
    </location>
</feature>
<dbReference type="AlphaFoldDB" id="L0R6P2"/>
<proteinExistence type="predicted"/>
<accession>L0R6P2</accession>
<name>L0R6P2_9BACT</name>
<dbReference type="eggNOG" id="COG1271">
    <property type="taxonomic scope" value="Bacteria"/>
</dbReference>
<gene>
    <name evidence="2" type="ORF">DESAM_20087</name>
</gene>
<dbReference type="EMBL" id="FO203522">
    <property type="protein sequence ID" value="CCO22378.1"/>
    <property type="molecule type" value="Genomic_DNA"/>
</dbReference>
<keyword evidence="1" id="KW-0472">Membrane</keyword>
<dbReference type="Proteomes" id="UP000010808">
    <property type="component" value="Chromosome"/>
</dbReference>
<evidence type="ECO:0000313" key="3">
    <source>
        <dbReference type="Proteomes" id="UP000010808"/>
    </source>
</evidence>
<reference evidence="2 3" key="1">
    <citation type="submission" date="2012-10" db="EMBL/GenBank/DDBJ databases">
        <authorList>
            <person name="Genoscope - CEA"/>
        </authorList>
    </citation>
    <scope>NUCLEOTIDE SEQUENCE [LARGE SCALE GENOMIC DNA]</scope>
    <source>
        <strain evidence="3">AM13 / DSM 14728</strain>
    </source>
</reference>
<dbReference type="PATRIC" id="fig|1121451.3.peg.363"/>
<feature type="transmembrane region" description="Helical" evidence="1">
    <location>
        <begin position="252"/>
        <end position="268"/>
    </location>
</feature>
<sequence>MDPSLLIPDVIGISVHPVWPVTLSIITFSIHLLLMNAVFGGTAIVVCHSFSGGTEISRSVSKKLPTILALAINAGVPPLLFLQAVYGQFSYVSSILMAVFWMVVIVALITGYYGLYFHNYRYDKISPTTRKFVMLTVFCLIFYIGFMLSNKMTLMLRPEVWVQYFSDPDGYILNLSDPVLIPRFLHFVVSALAVGGLFVALIGWKKGDQYFVDTGMKWFARSTIVNVPIGFWFLAALPQKVMLIFMGQDMPATILLVTGLIVTFIMLHSGFTKNVVFATISTMFIVPVMAIMRHLVRQKYLEPFFNLDTAPVSGQWQPMALFVISLVVGIFCIVYMLRLMLKAERS</sequence>
<dbReference type="OrthoDB" id="9810382at2"/>
<dbReference type="STRING" id="1121451.DESAM_20087"/>
<dbReference type="RefSeq" id="WP_015334988.1">
    <property type="nucleotide sequence ID" value="NC_020055.1"/>
</dbReference>
<evidence type="ECO:0000313" key="2">
    <source>
        <dbReference type="EMBL" id="CCO22378.1"/>
    </source>
</evidence>
<feature type="transmembrane region" description="Helical" evidence="1">
    <location>
        <begin position="316"/>
        <end position="337"/>
    </location>
</feature>
<keyword evidence="1" id="KW-1133">Transmembrane helix</keyword>
<feature type="transmembrane region" description="Helical" evidence="1">
    <location>
        <begin position="67"/>
        <end position="86"/>
    </location>
</feature>
<dbReference type="HOGENOM" id="CLU_065972_0_0_7"/>
<dbReference type="KEGG" id="dhy:DESAM_20087"/>
<feature type="transmembrane region" description="Helical" evidence="1">
    <location>
        <begin position="224"/>
        <end position="246"/>
    </location>
</feature>
<feature type="transmembrane region" description="Helical" evidence="1">
    <location>
        <begin position="98"/>
        <end position="120"/>
    </location>
</feature>
<feature type="transmembrane region" description="Helical" evidence="1">
    <location>
        <begin position="20"/>
        <end position="46"/>
    </location>
</feature>
<feature type="transmembrane region" description="Helical" evidence="1">
    <location>
        <begin position="132"/>
        <end position="149"/>
    </location>
</feature>